<dbReference type="InterPro" id="IPR029062">
    <property type="entry name" value="Class_I_gatase-like"/>
</dbReference>
<dbReference type="EMBL" id="UOGH01000096">
    <property type="protein sequence ID" value="VAX28788.1"/>
    <property type="molecule type" value="Genomic_DNA"/>
</dbReference>
<dbReference type="PANTHER" id="PTHR21343:SF1">
    <property type="entry name" value="COBYRIC ACID SYNTHASE"/>
    <property type="match status" value="1"/>
</dbReference>
<keyword evidence="3" id="KW-0315">Glutamine amidotransferase</keyword>
<dbReference type="AlphaFoldDB" id="A0A3B1CY20"/>
<reference evidence="6" key="1">
    <citation type="submission" date="2018-06" db="EMBL/GenBank/DDBJ databases">
        <authorList>
            <person name="Zhirakovskaya E."/>
        </authorList>
    </citation>
    <scope>NUCLEOTIDE SEQUENCE</scope>
</reference>
<dbReference type="PANTHER" id="PTHR21343">
    <property type="entry name" value="DETHIOBIOTIN SYNTHETASE"/>
    <property type="match status" value="1"/>
</dbReference>
<organism evidence="6">
    <name type="scientific">hydrothermal vent metagenome</name>
    <dbReference type="NCBI Taxonomy" id="652676"/>
    <lineage>
        <taxon>unclassified sequences</taxon>
        <taxon>metagenomes</taxon>
        <taxon>ecological metagenomes</taxon>
    </lineage>
</organism>
<dbReference type="InterPro" id="IPR011698">
    <property type="entry name" value="GATase_3"/>
</dbReference>
<protein>
    <submittedName>
        <fullName evidence="6">Cobyric acid synthase</fullName>
        <ecNumber evidence="6">6.3.5.10</ecNumber>
    </submittedName>
</protein>
<dbReference type="NCBIfam" id="TIGR00313">
    <property type="entry name" value="cobQ"/>
    <property type="match status" value="1"/>
</dbReference>
<evidence type="ECO:0000259" key="5">
    <source>
        <dbReference type="Pfam" id="PF07685"/>
    </source>
</evidence>
<gene>
    <name evidence="6" type="ORF">MNBD_NITROSPIRAE02-794</name>
</gene>
<dbReference type="Pfam" id="PF07685">
    <property type="entry name" value="GATase_3"/>
    <property type="match status" value="1"/>
</dbReference>
<dbReference type="InterPro" id="IPR004459">
    <property type="entry name" value="CobQ_synth"/>
</dbReference>
<evidence type="ECO:0000256" key="1">
    <source>
        <dbReference type="ARBA" id="ARBA00004953"/>
    </source>
</evidence>
<name>A0A3B1CY20_9ZZZZ</name>
<feature type="non-terminal residue" evidence="6">
    <location>
        <position position="1"/>
    </location>
</feature>
<proteinExistence type="inferred from homology"/>
<dbReference type="UniPathway" id="UPA00148"/>
<dbReference type="NCBIfam" id="NF001989">
    <property type="entry name" value="PRK00784.1"/>
    <property type="match status" value="1"/>
</dbReference>
<dbReference type="GO" id="GO:0051921">
    <property type="term" value="F:adenosylcobyric acid synthase (glutamine-hydrolyzing) activity"/>
    <property type="evidence" value="ECO:0007669"/>
    <property type="project" value="UniProtKB-EC"/>
</dbReference>
<dbReference type="PROSITE" id="PS51274">
    <property type="entry name" value="GATASE_COBBQ"/>
    <property type="match status" value="1"/>
</dbReference>
<dbReference type="Gene3D" id="3.40.50.300">
    <property type="entry name" value="P-loop containing nucleotide triphosphate hydrolases"/>
    <property type="match status" value="1"/>
</dbReference>
<comment type="pathway">
    <text evidence="1">Cofactor biosynthesis; adenosylcobalamin biosynthesis.</text>
</comment>
<evidence type="ECO:0000256" key="3">
    <source>
        <dbReference type="ARBA" id="ARBA00022962"/>
    </source>
</evidence>
<evidence type="ECO:0000313" key="6">
    <source>
        <dbReference type="EMBL" id="VAX28788.1"/>
    </source>
</evidence>
<evidence type="ECO:0000259" key="4">
    <source>
        <dbReference type="Pfam" id="PF01656"/>
    </source>
</evidence>
<keyword evidence="6" id="KW-0436">Ligase</keyword>
<accession>A0A3B1CY20</accession>
<dbReference type="InterPro" id="IPR047045">
    <property type="entry name" value="CobQ_N"/>
</dbReference>
<dbReference type="EC" id="6.3.5.10" evidence="6"/>
<dbReference type="HAMAP" id="MF_00028">
    <property type="entry name" value="CobQ"/>
    <property type="match status" value="1"/>
</dbReference>
<keyword evidence="2" id="KW-0169">Cobalamin biosynthesis</keyword>
<evidence type="ECO:0000256" key="2">
    <source>
        <dbReference type="ARBA" id="ARBA00022573"/>
    </source>
</evidence>
<dbReference type="SUPFAM" id="SSF52540">
    <property type="entry name" value="P-loop containing nucleoside triphosphate hydrolases"/>
    <property type="match status" value="1"/>
</dbReference>
<dbReference type="InterPro" id="IPR002586">
    <property type="entry name" value="CobQ/CobB/MinD/ParA_Nub-bd_dom"/>
</dbReference>
<dbReference type="Gene3D" id="3.40.50.880">
    <property type="match status" value="1"/>
</dbReference>
<feature type="domain" description="CobQ/CobB/MinD/ParA nucleotide binding" evidence="4">
    <location>
        <begin position="1"/>
        <end position="216"/>
    </location>
</feature>
<dbReference type="InterPro" id="IPR033949">
    <property type="entry name" value="CobQ_GATase1"/>
</dbReference>
<dbReference type="GO" id="GO:0009236">
    <property type="term" value="P:cobalamin biosynthetic process"/>
    <property type="evidence" value="ECO:0007669"/>
    <property type="project" value="UniProtKB-UniPathway"/>
</dbReference>
<feature type="domain" description="CobB/CobQ-like glutamine amidotransferase" evidence="5">
    <location>
        <begin position="239"/>
        <end position="429"/>
    </location>
</feature>
<dbReference type="SUPFAM" id="SSF52317">
    <property type="entry name" value="Class I glutamine amidotransferase-like"/>
    <property type="match status" value="1"/>
</dbReference>
<sequence>VGKSFVVAGLCRIFRDMGIKVAPFKSQNMALNSFVTKEGGEIGRAQVLQAEAAGVEPSVYMNPILLKATGESGAQVILLGKVHSTMKALDYYKFREVAWEAVRDAWERMSREYDLVVIEGAGSPAEINLVKEEIVNMAVARHTGSPVILVGDIDRGGVFASLYGTVALLDGDADYIKAFIINKFRGDMDILTPGNRLIEEKTGVPVIGVLPYIGDLGLHEEDGLAIERIRPSVGVRPIRITVLRLKYISNFTDFDPFLYEPDVELQYSLREEDVLNSDLIIIPGSKNTVRDLLYLRESGIEDLLRNAVSKEIPLIGICGGYQMLGRIIRDPYGVESSEPEVKGLCFLDIETVLDTEKSTFQVMAEGVDVPLIDQGLKGLRGYEIHVGRTPVTSGLFRIRRAGESRAIPDGASNGDVWGTYIHGIFDNDPFRRSLINSLRIRKGFEPLETVIDYSALRDKALDRWADVLRENVDMEFIKRLVS</sequence>
<dbReference type="CDD" id="cd05389">
    <property type="entry name" value="CobQ_N"/>
    <property type="match status" value="1"/>
</dbReference>
<dbReference type="CDD" id="cd01750">
    <property type="entry name" value="GATase1_CobQ"/>
    <property type="match status" value="1"/>
</dbReference>
<dbReference type="InterPro" id="IPR027417">
    <property type="entry name" value="P-loop_NTPase"/>
</dbReference>
<dbReference type="Pfam" id="PF01656">
    <property type="entry name" value="CbiA"/>
    <property type="match status" value="1"/>
</dbReference>